<dbReference type="EMBL" id="JAGGLB010000001">
    <property type="protein sequence ID" value="MBP1988473.1"/>
    <property type="molecule type" value="Genomic_DNA"/>
</dbReference>
<evidence type="ECO:0000313" key="2">
    <source>
        <dbReference type="EMBL" id="MBP1988473.1"/>
    </source>
</evidence>
<dbReference type="CDD" id="cd06588">
    <property type="entry name" value="PhnB_like"/>
    <property type="match status" value="1"/>
</dbReference>
<comment type="caution">
    <text evidence="2">The sequence shown here is derived from an EMBL/GenBank/DDBJ whole genome shotgun (WGS) entry which is preliminary data.</text>
</comment>
<dbReference type="PANTHER" id="PTHR33990:SF1">
    <property type="entry name" value="PROTEIN YJDN"/>
    <property type="match status" value="1"/>
</dbReference>
<gene>
    <name evidence="2" type="ORF">J2Z66_000068</name>
</gene>
<dbReference type="PANTHER" id="PTHR33990">
    <property type="entry name" value="PROTEIN YJDN-RELATED"/>
    <property type="match status" value="1"/>
</dbReference>
<feature type="domain" description="PhnB-like" evidence="1">
    <location>
        <begin position="7"/>
        <end position="126"/>
    </location>
</feature>
<sequence>MATIKPFLFSEDSRAQAQFYVEALGGEINSVMTHAQAPEPNDAFKDKVMHLCLTAAGITLFMADALDTLTRGNGISLNLEFESGDEGRKAFDNLAAGGKVLHPLEPVFWGGMYGQLEDKFGVSWMISC</sequence>
<name>A0ABS4ILM8_9BACL</name>
<dbReference type="InterPro" id="IPR028973">
    <property type="entry name" value="PhnB-like"/>
</dbReference>
<keyword evidence="3" id="KW-1185">Reference proteome</keyword>
<proteinExistence type="predicted"/>
<dbReference type="RefSeq" id="WP_209968400.1">
    <property type="nucleotide sequence ID" value="NZ_JAGGLB010000001.1"/>
</dbReference>
<dbReference type="Gene3D" id="3.10.180.10">
    <property type="entry name" value="2,3-Dihydroxybiphenyl 1,2-Dioxygenase, domain 1"/>
    <property type="match status" value="1"/>
</dbReference>
<dbReference type="InterPro" id="IPR029068">
    <property type="entry name" value="Glyas_Bleomycin-R_OHBP_Dase"/>
</dbReference>
<evidence type="ECO:0000313" key="3">
    <source>
        <dbReference type="Proteomes" id="UP001519287"/>
    </source>
</evidence>
<dbReference type="Pfam" id="PF06983">
    <property type="entry name" value="3-dmu-9_3-mt"/>
    <property type="match status" value="1"/>
</dbReference>
<dbReference type="Proteomes" id="UP001519287">
    <property type="component" value="Unassembled WGS sequence"/>
</dbReference>
<protein>
    <submittedName>
        <fullName evidence="2">PhnB protein</fullName>
    </submittedName>
</protein>
<reference evidence="2 3" key="1">
    <citation type="submission" date="2021-03" db="EMBL/GenBank/DDBJ databases">
        <title>Genomic Encyclopedia of Type Strains, Phase IV (KMG-IV): sequencing the most valuable type-strain genomes for metagenomic binning, comparative biology and taxonomic classification.</title>
        <authorList>
            <person name="Goeker M."/>
        </authorList>
    </citation>
    <scope>NUCLEOTIDE SEQUENCE [LARGE SCALE GENOMIC DNA]</scope>
    <source>
        <strain evidence="2 3">DSM 26048</strain>
    </source>
</reference>
<accession>A0ABS4ILM8</accession>
<organism evidence="2 3">
    <name type="scientific">Paenibacillus eucommiae</name>
    <dbReference type="NCBI Taxonomy" id="1355755"/>
    <lineage>
        <taxon>Bacteria</taxon>
        <taxon>Bacillati</taxon>
        <taxon>Bacillota</taxon>
        <taxon>Bacilli</taxon>
        <taxon>Bacillales</taxon>
        <taxon>Paenibacillaceae</taxon>
        <taxon>Paenibacillus</taxon>
    </lineage>
</organism>
<dbReference type="SUPFAM" id="SSF54593">
    <property type="entry name" value="Glyoxalase/Bleomycin resistance protein/Dihydroxybiphenyl dioxygenase"/>
    <property type="match status" value="1"/>
</dbReference>
<evidence type="ECO:0000259" key="1">
    <source>
        <dbReference type="Pfam" id="PF06983"/>
    </source>
</evidence>